<dbReference type="PANTHER" id="PTHR31453">
    <property type="entry name" value="TRANSMEMBRANE PROTEIN 236"/>
    <property type="match status" value="1"/>
</dbReference>
<dbReference type="RefSeq" id="XP_031439861.1">
    <property type="nucleotide sequence ID" value="XM_031584001.2"/>
</dbReference>
<keyword evidence="2" id="KW-1133">Transmembrane helix</keyword>
<evidence type="ECO:0000313" key="3">
    <source>
        <dbReference type="Proteomes" id="UP000515152"/>
    </source>
</evidence>
<dbReference type="OrthoDB" id="6286514at2759"/>
<reference evidence="4" key="1">
    <citation type="submission" date="2025-08" db="UniProtKB">
        <authorList>
            <consortium name="RefSeq"/>
        </authorList>
    </citation>
    <scope>IDENTIFICATION</scope>
</reference>
<accession>A0A6P8GQ27</accession>
<organism evidence="3 4">
    <name type="scientific">Clupea harengus</name>
    <name type="common">Atlantic herring</name>
    <dbReference type="NCBI Taxonomy" id="7950"/>
    <lineage>
        <taxon>Eukaryota</taxon>
        <taxon>Metazoa</taxon>
        <taxon>Chordata</taxon>
        <taxon>Craniata</taxon>
        <taxon>Vertebrata</taxon>
        <taxon>Euteleostomi</taxon>
        <taxon>Actinopterygii</taxon>
        <taxon>Neopterygii</taxon>
        <taxon>Teleostei</taxon>
        <taxon>Clupei</taxon>
        <taxon>Clupeiformes</taxon>
        <taxon>Clupeoidei</taxon>
        <taxon>Clupeidae</taxon>
        <taxon>Clupea</taxon>
    </lineage>
</organism>
<dbReference type="GeneID" id="105910537"/>
<dbReference type="Proteomes" id="UP000515152">
    <property type="component" value="Chromosome 17"/>
</dbReference>
<evidence type="ECO:0000256" key="2">
    <source>
        <dbReference type="SAM" id="Phobius"/>
    </source>
</evidence>
<protein>
    <submittedName>
        <fullName evidence="4">Transmembrane protein 236-like</fullName>
    </submittedName>
</protein>
<feature type="compositionally biased region" description="Pro residues" evidence="1">
    <location>
        <begin position="227"/>
        <end position="240"/>
    </location>
</feature>
<feature type="transmembrane region" description="Helical" evidence="2">
    <location>
        <begin position="94"/>
        <end position="112"/>
    </location>
</feature>
<dbReference type="InterPro" id="IPR020394">
    <property type="entry name" value="Uncharacterised_FAM23-like_TM"/>
</dbReference>
<dbReference type="PANTHER" id="PTHR31453:SF2">
    <property type="entry name" value="TRANSMEMBRANE PROTEIN 236"/>
    <property type="match status" value="1"/>
</dbReference>
<name>A0A6P8GQ27_CLUHA</name>
<keyword evidence="2" id="KW-0812">Transmembrane</keyword>
<feature type="compositionally biased region" description="Gly residues" evidence="1">
    <location>
        <begin position="192"/>
        <end position="222"/>
    </location>
</feature>
<sequence>MGTGWTLKFAVCELLQFAALATPLLVVMQRFAAIVARVKTESVPPGDALTAYWLIVASAVAYITTVALLVWLPLKYMVFMKKRSVSGHKKWRPVALAFVILSTLPCFAFLIASSEVQVINGMRYDTFDELPVSLVLFSVICIDIVERIRHCRLTGQANELDRDSDIPTLTHLEQVTPVNTTATGPAATATLQGGGAEQNGGRGGGRMEANGTGPGLPMGGGADPRPRPFGPNPLASPHPSPASSVGTAMRFPPAAYSGPLRLLLASDARADEFGHAFLFWLDTAELLRAGGVPDVCFSRWVFPVCICSFLSCLRLVLAPCCPLLAPLGVLLQDLPFLLLRAVLLGTFGRISPLLYLFKNLLICLAYVYFNFMTKLRVFNTQRMF</sequence>
<evidence type="ECO:0000256" key="1">
    <source>
        <dbReference type="SAM" id="MobiDB-lite"/>
    </source>
</evidence>
<evidence type="ECO:0000313" key="4">
    <source>
        <dbReference type="RefSeq" id="XP_031439861.1"/>
    </source>
</evidence>
<feature type="transmembrane region" description="Helical" evidence="2">
    <location>
        <begin position="353"/>
        <end position="373"/>
    </location>
</feature>
<feature type="transmembrane region" description="Helical" evidence="2">
    <location>
        <begin position="51"/>
        <end position="74"/>
    </location>
</feature>
<keyword evidence="2" id="KW-0472">Membrane</keyword>
<proteinExistence type="predicted"/>
<gene>
    <name evidence="4" type="primary">LOC105910537</name>
</gene>
<keyword evidence="3" id="KW-1185">Reference proteome</keyword>
<dbReference type="KEGG" id="char:105910537"/>
<feature type="region of interest" description="Disordered" evidence="1">
    <location>
        <begin position="183"/>
        <end position="245"/>
    </location>
</feature>
<dbReference type="AlphaFoldDB" id="A0A6P8GQ27"/>